<organism evidence="6">
    <name type="scientific">Taenia asiatica</name>
    <name type="common">Asian tapeworm</name>
    <dbReference type="NCBI Taxonomy" id="60517"/>
    <lineage>
        <taxon>Eukaryota</taxon>
        <taxon>Metazoa</taxon>
        <taxon>Spiralia</taxon>
        <taxon>Lophotrochozoa</taxon>
        <taxon>Platyhelminthes</taxon>
        <taxon>Cestoda</taxon>
        <taxon>Eucestoda</taxon>
        <taxon>Cyclophyllidea</taxon>
        <taxon>Taeniidae</taxon>
        <taxon>Taenia</taxon>
    </lineage>
</organism>
<name>A0A0R3W137_TAEAS</name>
<dbReference type="AlphaFoldDB" id="A0A0R3W137"/>
<dbReference type="SUPFAM" id="SSF63862">
    <property type="entry name" value="Thiamin pyrophosphokinase, substrate-binding domain"/>
    <property type="match status" value="1"/>
</dbReference>
<dbReference type="PANTHER" id="PTHR13622">
    <property type="entry name" value="THIAMIN PYROPHOSPHOKINASE"/>
    <property type="match status" value="1"/>
</dbReference>
<sequence>LSEHTNEQCEESSSERSFRKSDIDYIVGLYGSGGRADHEFGIINSLFIARGLTSIPLLLVTESSISFLLDEGLNEIYLSNCPTNLHCGLIPIGRPVRVTSKGLRWNLGLLLIVNNIANLRR</sequence>
<dbReference type="InterPro" id="IPR036759">
    <property type="entry name" value="TPK_catalytic_sf"/>
</dbReference>
<feature type="domain" description="Thiamin pyrophosphokinase thiamin-binding" evidence="5">
    <location>
        <begin position="84"/>
        <end position="107"/>
    </location>
</feature>
<evidence type="ECO:0000259" key="5">
    <source>
        <dbReference type="Pfam" id="PF04265"/>
    </source>
</evidence>
<dbReference type="GO" id="GO:0016301">
    <property type="term" value="F:kinase activity"/>
    <property type="evidence" value="ECO:0007669"/>
    <property type="project" value="UniProtKB-KW"/>
</dbReference>
<evidence type="ECO:0000256" key="1">
    <source>
        <dbReference type="ARBA" id="ARBA00022679"/>
    </source>
</evidence>
<evidence type="ECO:0000313" key="6">
    <source>
        <dbReference type="WBParaSite" id="TASK_0000342501-mRNA-1"/>
    </source>
</evidence>
<dbReference type="GO" id="GO:0005524">
    <property type="term" value="F:ATP binding"/>
    <property type="evidence" value="ECO:0007669"/>
    <property type="project" value="UniProtKB-KW"/>
</dbReference>
<keyword evidence="1" id="KW-0808">Transferase</keyword>
<dbReference type="GO" id="GO:0004788">
    <property type="term" value="F:thiamine diphosphokinase activity"/>
    <property type="evidence" value="ECO:0007669"/>
    <property type="project" value="InterPro"/>
</dbReference>
<reference evidence="6" key="1">
    <citation type="submission" date="2017-02" db="UniProtKB">
        <authorList>
            <consortium name="WormBaseParasite"/>
        </authorList>
    </citation>
    <scope>IDENTIFICATION</scope>
</reference>
<keyword evidence="2" id="KW-0547">Nucleotide-binding</keyword>
<dbReference type="WBParaSite" id="TASK_0000342501-mRNA-1">
    <property type="protein sequence ID" value="TASK_0000342501-mRNA-1"/>
    <property type="gene ID" value="TASK_0000342501"/>
</dbReference>
<dbReference type="GO" id="GO:0009229">
    <property type="term" value="P:thiamine diphosphate biosynthetic process"/>
    <property type="evidence" value="ECO:0007669"/>
    <property type="project" value="InterPro"/>
</dbReference>
<dbReference type="GO" id="GO:0030975">
    <property type="term" value="F:thiamine binding"/>
    <property type="evidence" value="ECO:0007669"/>
    <property type="project" value="InterPro"/>
</dbReference>
<evidence type="ECO:0000256" key="2">
    <source>
        <dbReference type="ARBA" id="ARBA00022741"/>
    </source>
</evidence>
<keyword evidence="4" id="KW-0067">ATP-binding</keyword>
<protein>
    <submittedName>
        <fullName evidence="6">TPK_B1_binding domain-containing protein</fullName>
    </submittedName>
</protein>
<proteinExistence type="predicted"/>
<evidence type="ECO:0000256" key="3">
    <source>
        <dbReference type="ARBA" id="ARBA00022777"/>
    </source>
</evidence>
<dbReference type="PANTHER" id="PTHR13622:SF8">
    <property type="entry name" value="THIAMIN PYROPHOSPHOKINASE 1"/>
    <property type="match status" value="1"/>
</dbReference>
<dbReference type="InterPro" id="IPR007373">
    <property type="entry name" value="Thiamin_PyroPKinase_B1-bd"/>
</dbReference>
<dbReference type="STRING" id="60517.A0A0R3W137"/>
<dbReference type="Gene3D" id="3.40.50.10240">
    <property type="entry name" value="Thiamin pyrophosphokinase, catalytic domain"/>
    <property type="match status" value="1"/>
</dbReference>
<evidence type="ECO:0000256" key="4">
    <source>
        <dbReference type="ARBA" id="ARBA00022840"/>
    </source>
</evidence>
<dbReference type="Pfam" id="PF04265">
    <property type="entry name" value="TPK_B1_binding"/>
    <property type="match status" value="1"/>
</dbReference>
<accession>A0A0R3W137</accession>
<keyword evidence="3" id="KW-0418">Kinase</keyword>
<dbReference type="InterPro" id="IPR036371">
    <property type="entry name" value="TPK_B1-bd_sf"/>
</dbReference>